<dbReference type="Proteomes" id="UP000006420">
    <property type="component" value="Unassembled WGS sequence"/>
</dbReference>
<sequence>MSVGMIEIPESSTISSQAEPIMAGKRIAKFIQATSLHKFVL</sequence>
<proteinExistence type="predicted"/>
<dbReference type="HOGENOM" id="CLU_3269195_0_0_10"/>
<organism evidence="1 2">
    <name type="scientific">Dysgonomonas mossii DSM 22836</name>
    <dbReference type="NCBI Taxonomy" id="742767"/>
    <lineage>
        <taxon>Bacteria</taxon>
        <taxon>Pseudomonadati</taxon>
        <taxon>Bacteroidota</taxon>
        <taxon>Bacteroidia</taxon>
        <taxon>Bacteroidales</taxon>
        <taxon>Dysgonomonadaceae</taxon>
        <taxon>Dysgonomonas</taxon>
    </lineage>
</organism>
<reference evidence="1 2" key="1">
    <citation type="submission" date="2011-04" db="EMBL/GenBank/DDBJ databases">
        <title>The Genome Sequence of Dysgonomonas mossii DSM 22836.</title>
        <authorList>
            <consortium name="The Broad Institute Genome Sequencing Platform"/>
            <person name="Earl A."/>
            <person name="Ward D."/>
            <person name="Feldgarden M."/>
            <person name="Gevers D."/>
            <person name="Pudlo N."/>
            <person name="Martens E."/>
            <person name="Allen-Vercoe E."/>
            <person name="Young S.K."/>
            <person name="Zeng Q."/>
            <person name="Gargeya S."/>
            <person name="Fitzgerald M."/>
            <person name="Haas B."/>
            <person name="Abouelleil A."/>
            <person name="Alvarado L."/>
            <person name="Arachchi H.M."/>
            <person name="Berlin A."/>
            <person name="Brown A."/>
            <person name="Chapman S.B."/>
            <person name="Chen Z."/>
            <person name="Dunbar C."/>
            <person name="Freedman E."/>
            <person name="Gearin G."/>
            <person name="Gellesch M."/>
            <person name="Goldberg J."/>
            <person name="Griggs A."/>
            <person name="Gujja S."/>
            <person name="Heiman D."/>
            <person name="Howarth C."/>
            <person name="Larson L."/>
            <person name="Lui A."/>
            <person name="MacDonald P.J.P."/>
            <person name="Mehta T."/>
            <person name="Montmayeur A."/>
            <person name="Murphy C."/>
            <person name="Neiman D."/>
            <person name="Pearson M."/>
            <person name="Priest M."/>
            <person name="Roberts A."/>
            <person name="Saif S."/>
            <person name="Shea T."/>
            <person name="Shenoy N."/>
            <person name="Sisk P."/>
            <person name="Stolte C."/>
            <person name="Sykes S."/>
            <person name="Yandava C."/>
            <person name="Wortman J."/>
            <person name="Nusbaum C."/>
            <person name="Birren B."/>
        </authorList>
    </citation>
    <scope>NUCLEOTIDE SEQUENCE [LARGE SCALE GENOMIC DNA]</scope>
    <source>
        <strain evidence="1 2">DSM 22836</strain>
    </source>
</reference>
<dbReference type="STRING" id="742767.HMPREF9456_01710"/>
<dbReference type="RefSeq" id="WP_006843081.1">
    <property type="nucleotide sequence ID" value="NZ_AQWJ01000003.1"/>
</dbReference>
<comment type="caution">
    <text evidence="1">The sequence shown here is derived from an EMBL/GenBank/DDBJ whole genome shotgun (WGS) entry which is preliminary data.</text>
</comment>
<accession>F8WZU8</accession>
<evidence type="ECO:0000313" key="2">
    <source>
        <dbReference type="Proteomes" id="UP000006420"/>
    </source>
</evidence>
<dbReference type="GeneID" id="79382399"/>
<gene>
    <name evidence="1" type="ORF">HMPREF9456_01710</name>
</gene>
<protein>
    <submittedName>
        <fullName evidence="1">Uncharacterized protein</fullName>
    </submittedName>
</protein>
<name>F8WZU8_9BACT</name>
<dbReference type="AlphaFoldDB" id="F8WZU8"/>
<evidence type="ECO:0000313" key="1">
    <source>
        <dbReference type="EMBL" id="EGK03643.1"/>
    </source>
</evidence>
<keyword evidence="2" id="KW-1185">Reference proteome</keyword>
<dbReference type="EMBL" id="ADLW01000006">
    <property type="protein sequence ID" value="EGK03643.1"/>
    <property type="molecule type" value="Genomic_DNA"/>
</dbReference>